<dbReference type="InterPro" id="IPR000504">
    <property type="entry name" value="RRM_dom"/>
</dbReference>
<evidence type="ECO:0000256" key="2">
    <source>
        <dbReference type="ARBA" id="ARBA00030780"/>
    </source>
</evidence>
<dbReference type="InterPro" id="IPR012677">
    <property type="entry name" value="Nucleotide-bd_a/b_plait_sf"/>
</dbReference>
<evidence type="ECO:0000313" key="7">
    <source>
        <dbReference type="Proteomes" id="UP001212997"/>
    </source>
</evidence>
<dbReference type="Proteomes" id="UP001212997">
    <property type="component" value="Unassembled WGS sequence"/>
</dbReference>
<protein>
    <recommendedName>
        <fullName evidence="1">Probable RNA-binding protein 18</fullName>
    </recommendedName>
    <alternativeName>
        <fullName evidence="2">RNA-binding motif protein 18</fullName>
    </alternativeName>
</protein>
<dbReference type="PANTHER" id="PTHR48034">
    <property type="entry name" value="TRANSFORMER-2 SEX-DETERMINING PROTEIN-RELATED"/>
    <property type="match status" value="1"/>
</dbReference>
<evidence type="ECO:0000256" key="1">
    <source>
        <dbReference type="ARBA" id="ARBA00021141"/>
    </source>
</evidence>
<feature type="compositionally biased region" description="Low complexity" evidence="4">
    <location>
        <begin position="162"/>
        <end position="173"/>
    </location>
</feature>
<feature type="region of interest" description="Disordered" evidence="4">
    <location>
        <begin position="136"/>
        <end position="289"/>
    </location>
</feature>
<organism evidence="6 7">
    <name type="scientific">Meripilus lineatus</name>
    <dbReference type="NCBI Taxonomy" id="2056292"/>
    <lineage>
        <taxon>Eukaryota</taxon>
        <taxon>Fungi</taxon>
        <taxon>Dikarya</taxon>
        <taxon>Basidiomycota</taxon>
        <taxon>Agaricomycotina</taxon>
        <taxon>Agaricomycetes</taxon>
        <taxon>Polyporales</taxon>
        <taxon>Meripilaceae</taxon>
        <taxon>Meripilus</taxon>
    </lineage>
</organism>
<dbReference type="AlphaFoldDB" id="A0AAD5YGE5"/>
<keyword evidence="3" id="KW-0694">RNA-binding</keyword>
<dbReference type="PROSITE" id="PS50102">
    <property type="entry name" value="RRM"/>
    <property type="match status" value="1"/>
</dbReference>
<feature type="compositionally biased region" description="Polar residues" evidence="4">
    <location>
        <begin position="1"/>
        <end position="29"/>
    </location>
</feature>
<dbReference type="EMBL" id="JANAWD010000096">
    <property type="protein sequence ID" value="KAJ3487280.1"/>
    <property type="molecule type" value="Genomic_DNA"/>
</dbReference>
<feature type="compositionally biased region" description="Basic and acidic residues" evidence="4">
    <location>
        <begin position="174"/>
        <end position="191"/>
    </location>
</feature>
<dbReference type="Gene3D" id="3.30.70.330">
    <property type="match status" value="1"/>
</dbReference>
<name>A0AAD5YGE5_9APHY</name>
<keyword evidence="7" id="KW-1185">Reference proteome</keyword>
<dbReference type="InterPro" id="IPR039157">
    <property type="entry name" value="RBM18_RRM"/>
</dbReference>
<sequence>MAQEKSQLRTSTSPKDSTPSQPSMISESLLSYPAPSLAPDEVPQTAPVQPRQLLKDRLYVGNLHPTVDEYTLLQVFSKFGKISKLDFLFHKSGPLKGKPRGYAFVEYADADDATKALVSANDKLLRGRKLVVTHAQQAPLDDSHGFSKSRRGYSDLGKPTTLSLLKSAGSSSRSDARTEDKIAKMEAKLKQMEQSNPAGSRAHPSLPPKPVGIQTRAASGLTAGHSAAPAHRSKNSSKMVPLPSLPIVNPSSSASSSKPSGSAQPQKTTSHRRGGLSLAGVKIVKPKNP</sequence>
<evidence type="ECO:0000256" key="3">
    <source>
        <dbReference type="PROSITE-ProRule" id="PRU00176"/>
    </source>
</evidence>
<dbReference type="InterPro" id="IPR050441">
    <property type="entry name" value="RBM"/>
</dbReference>
<evidence type="ECO:0000313" key="6">
    <source>
        <dbReference type="EMBL" id="KAJ3487280.1"/>
    </source>
</evidence>
<dbReference type="CDD" id="cd12355">
    <property type="entry name" value="RRM_RBM18"/>
    <property type="match status" value="1"/>
</dbReference>
<evidence type="ECO:0000256" key="4">
    <source>
        <dbReference type="SAM" id="MobiDB-lite"/>
    </source>
</evidence>
<dbReference type="InterPro" id="IPR035979">
    <property type="entry name" value="RBD_domain_sf"/>
</dbReference>
<dbReference type="SMART" id="SM00360">
    <property type="entry name" value="RRM"/>
    <property type="match status" value="1"/>
</dbReference>
<feature type="region of interest" description="Disordered" evidence="4">
    <location>
        <begin position="1"/>
        <end position="47"/>
    </location>
</feature>
<dbReference type="GO" id="GO:0003723">
    <property type="term" value="F:RNA binding"/>
    <property type="evidence" value="ECO:0007669"/>
    <property type="project" value="UniProtKB-UniRule"/>
</dbReference>
<feature type="compositionally biased region" description="Low complexity" evidence="4">
    <location>
        <begin position="251"/>
        <end position="267"/>
    </location>
</feature>
<reference evidence="6" key="1">
    <citation type="submission" date="2022-07" db="EMBL/GenBank/DDBJ databases">
        <title>Genome Sequence of Physisporinus lineatus.</title>
        <authorList>
            <person name="Buettner E."/>
        </authorList>
    </citation>
    <scope>NUCLEOTIDE SEQUENCE</scope>
    <source>
        <strain evidence="6">VT162</strain>
    </source>
</reference>
<accession>A0AAD5YGE5</accession>
<gene>
    <name evidence="6" type="ORF">NLI96_g3637</name>
</gene>
<feature type="domain" description="RRM" evidence="5">
    <location>
        <begin position="56"/>
        <end position="137"/>
    </location>
</feature>
<evidence type="ECO:0000259" key="5">
    <source>
        <dbReference type="PROSITE" id="PS50102"/>
    </source>
</evidence>
<dbReference type="SUPFAM" id="SSF54928">
    <property type="entry name" value="RNA-binding domain, RBD"/>
    <property type="match status" value="1"/>
</dbReference>
<dbReference type="Pfam" id="PF00076">
    <property type="entry name" value="RRM_1"/>
    <property type="match status" value="1"/>
</dbReference>
<proteinExistence type="predicted"/>
<comment type="caution">
    <text evidence="6">The sequence shown here is derived from an EMBL/GenBank/DDBJ whole genome shotgun (WGS) entry which is preliminary data.</text>
</comment>